<name>A0AAN9LLB4_CANGL</name>
<reference evidence="2 3" key="1">
    <citation type="submission" date="2024-01" db="EMBL/GenBank/DDBJ databases">
        <title>The genomes of 5 underutilized Papilionoideae crops provide insights into root nodulation and disease resistanc.</title>
        <authorList>
            <person name="Jiang F."/>
        </authorList>
    </citation>
    <scope>NUCLEOTIDE SEQUENCE [LARGE SCALE GENOMIC DNA]</scope>
    <source>
        <strain evidence="2">LVBAO_FW01</strain>
        <tissue evidence="2">Leaves</tissue>
    </source>
</reference>
<keyword evidence="3" id="KW-1185">Reference proteome</keyword>
<dbReference type="Pfam" id="PF02458">
    <property type="entry name" value="Transferase"/>
    <property type="match status" value="1"/>
</dbReference>
<evidence type="ECO:0000313" key="2">
    <source>
        <dbReference type="EMBL" id="KAK7336217.1"/>
    </source>
</evidence>
<sequence length="526" mass="58871">MVLLFQLSRGLDFRGFSSSLSKTGKVTSVFIFLWRNNREGDNSRNTSSYWKKVVDIFHAILARRKARHISFGVVSAVSKMGTTCLEAPSLVQDMKVTIHKSSMVFPSKETERRSLFLSNIDKVLDFEVQTVHFFEANKDFPPQTVAEKFKTALADALVVYDFLAGRLRLNSETNRLEIDCNSEGVGLVVASTEYRLNEIRDLVYPNPAFAQFVQQGQDFLKPGDLPLCVAQVTSFKCGAFAIGITTSHTTFDGLSFRTFLDNLAALAANKPLAVIPCHDRQLLAARSPPRVSFPHPELMKLGNLPTGLESGVFEASKEELHFKVFQLTSDNINNLKEKAKGSDVARVTGFNVITAHLWRCKALSGQCDPNRSSTVLYAVDIRSRLNPPLPKSYTGNAVLTAYATATCEELEKVPFSSLVEMVKEGAKRMNDEYARSIIDWGELYTGFPNGEVLVSSWWRLGFEEVKYPWGKPKYCCPVVYHRKDIVLLFPSFGEGGDDDDDGVNIIVALPPKEMEKFESLFYTFLI</sequence>
<evidence type="ECO:0008006" key="4">
    <source>
        <dbReference type="Google" id="ProtNLM"/>
    </source>
</evidence>
<evidence type="ECO:0000256" key="1">
    <source>
        <dbReference type="ARBA" id="ARBA00009861"/>
    </source>
</evidence>
<proteinExistence type="inferred from homology"/>
<accession>A0AAN9LLB4</accession>
<comment type="caution">
    <text evidence="2">The sequence shown here is derived from an EMBL/GenBank/DDBJ whole genome shotgun (WGS) entry which is preliminary data.</text>
</comment>
<dbReference type="AlphaFoldDB" id="A0AAN9LLB4"/>
<protein>
    <recommendedName>
        <fullName evidence="4">Omega-hydroxypalmitate O-feruloyl transferase</fullName>
    </recommendedName>
</protein>
<dbReference type="PANTHER" id="PTHR31642">
    <property type="entry name" value="TRICHOTHECENE 3-O-ACETYLTRANSFERASE"/>
    <property type="match status" value="1"/>
</dbReference>
<comment type="similarity">
    <text evidence="1">Belongs to the plant acyltransferase family.</text>
</comment>
<organism evidence="2 3">
    <name type="scientific">Canavalia gladiata</name>
    <name type="common">Sword bean</name>
    <name type="synonym">Dolichos gladiatus</name>
    <dbReference type="NCBI Taxonomy" id="3824"/>
    <lineage>
        <taxon>Eukaryota</taxon>
        <taxon>Viridiplantae</taxon>
        <taxon>Streptophyta</taxon>
        <taxon>Embryophyta</taxon>
        <taxon>Tracheophyta</taxon>
        <taxon>Spermatophyta</taxon>
        <taxon>Magnoliopsida</taxon>
        <taxon>eudicotyledons</taxon>
        <taxon>Gunneridae</taxon>
        <taxon>Pentapetalae</taxon>
        <taxon>rosids</taxon>
        <taxon>fabids</taxon>
        <taxon>Fabales</taxon>
        <taxon>Fabaceae</taxon>
        <taxon>Papilionoideae</taxon>
        <taxon>50 kb inversion clade</taxon>
        <taxon>NPAAA clade</taxon>
        <taxon>indigoferoid/millettioid clade</taxon>
        <taxon>Phaseoleae</taxon>
        <taxon>Canavalia</taxon>
    </lineage>
</organism>
<gene>
    <name evidence="2" type="ORF">VNO77_16751</name>
</gene>
<dbReference type="Proteomes" id="UP001367508">
    <property type="component" value="Unassembled WGS sequence"/>
</dbReference>
<dbReference type="InterPro" id="IPR023213">
    <property type="entry name" value="CAT-like_dom_sf"/>
</dbReference>
<dbReference type="PANTHER" id="PTHR31642:SF189">
    <property type="entry name" value="ACYLTRANSFERASE GLAUCE"/>
    <property type="match status" value="1"/>
</dbReference>
<dbReference type="InterPro" id="IPR050317">
    <property type="entry name" value="Plant_Fungal_Acyltransferase"/>
</dbReference>
<evidence type="ECO:0000313" key="3">
    <source>
        <dbReference type="Proteomes" id="UP001367508"/>
    </source>
</evidence>
<dbReference type="EMBL" id="JAYMYQ010000004">
    <property type="protein sequence ID" value="KAK7336217.1"/>
    <property type="molecule type" value="Genomic_DNA"/>
</dbReference>
<dbReference type="Gene3D" id="3.30.559.10">
    <property type="entry name" value="Chloramphenicol acetyltransferase-like domain"/>
    <property type="match status" value="2"/>
</dbReference>
<dbReference type="GO" id="GO:0016747">
    <property type="term" value="F:acyltransferase activity, transferring groups other than amino-acyl groups"/>
    <property type="evidence" value="ECO:0007669"/>
    <property type="project" value="TreeGrafter"/>
</dbReference>